<keyword evidence="2" id="KW-0614">Plasmid</keyword>
<protein>
    <submittedName>
        <fullName evidence="2">Conjugal transfer protein TraF</fullName>
    </submittedName>
</protein>
<dbReference type="RefSeq" id="WP_201101125.1">
    <property type="nucleotide sequence ID" value="NZ_BAAAEE010000011.1"/>
</dbReference>
<gene>
    <name evidence="2" type="ORF">KWG56_18655</name>
</gene>
<dbReference type="Proteomes" id="UP000824334">
    <property type="component" value="Plasmid unnamed1"/>
</dbReference>
<sequence length="299" mass="33657">MGHRRSWSISAAVVALAFGAFGAASAQAPSQEQTYCGRDLGQWFYCDRPAPPEQPEERSENSPLRSMRAPEIAELEQFQKELEEARNIATWRPSPETVETYYRLQQVALDKGGMFADYYRRLVWTNPELDYTVKRPVVEVAKHGWTDDRLADRDLFLRNVSDKVGLFYVYRGSCGPCTIASPIVKSFGDRFGMSVSAISADGAPNQHFPSARRDQGQLQQWGVRQMTPALLFFQSSDVDPRTGEVRPRRVRGANGQMMELLPCRKREGCLTYAGAGVMSLEDIAERLFVLLSKEPGTDF</sequence>
<evidence type="ECO:0000313" key="3">
    <source>
        <dbReference type="Proteomes" id="UP000824334"/>
    </source>
</evidence>
<dbReference type="InterPro" id="IPR036249">
    <property type="entry name" value="Thioredoxin-like_sf"/>
</dbReference>
<dbReference type="SUPFAM" id="SSF52833">
    <property type="entry name" value="Thioredoxin-like"/>
    <property type="match status" value="1"/>
</dbReference>
<feature type="signal peptide" evidence="1">
    <location>
        <begin position="1"/>
        <end position="26"/>
    </location>
</feature>
<dbReference type="InterPro" id="IPR039555">
    <property type="entry name" value="TraF/TrbB"/>
</dbReference>
<name>A0ABX8TMC8_9CAUL</name>
<evidence type="ECO:0000313" key="2">
    <source>
        <dbReference type="EMBL" id="QYC12382.1"/>
    </source>
</evidence>
<proteinExistence type="predicted"/>
<dbReference type="Pfam" id="PF13728">
    <property type="entry name" value="TraF"/>
    <property type="match status" value="1"/>
</dbReference>
<organism evidence="2 3">
    <name type="scientific">Brevundimonas nasdae</name>
    <dbReference type="NCBI Taxonomy" id="172043"/>
    <lineage>
        <taxon>Bacteria</taxon>
        <taxon>Pseudomonadati</taxon>
        <taxon>Pseudomonadota</taxon>
        <taxon>Alphaproteobacteria</taxon>
        <taxon>Caulobacterales</taxon>
        <taxon>Caulobacteraceae</taxon>
        <taxon>Brevundimonas</taxon>
    </lineage>
</organism>
<accession>A0ABX8TMC8</accession>
<geneLocation type="plasmid" evidence="2 3">
    <name>unnamed1</name>
</geneLocation>
<evidence type="ECO:0000256" key="1">
    <source>
        <dbReference type="SAM" id="SignalP"/>
    </source>
</evidence>
<feature type="chain" id="PRO_5047507010" evidence="1">
    <location>
        <begin position="27"/>
        <end position="299"/>
    </location>
</feature>
<keyword evidence="1" id="KW-0732">Signal</keyword>
<reference evidence="2 3" key="1">
    <citation type="submission" date="2021-07" db="EMBL/GenBank/DDBJ databases">
        <title>Isolation and characterization of bacteria from a gold mining with a capacity of golden bioaccumulation.</title>
        <authorList>
            <person name="Yang X.J."/>
        </authorList>
    </citation>
    <scope>NUCLEOTIDE SEQUENCE [LARGE SCALE GENOMIC DNA]</scope>
    <source>
        <strain evidence="2 3">Au29</strain>
        <plasmid evidence="2 3">unnamed1</plasmid>
    </source>
</reference>
<keyword evidence="3" id="KW-1185">Reference proteome</keyword>
<dbReference type="GeneID" id="94377319"/>
<dbReference type="EMBL" id="CP080035">
    <property type="protein sequence ID" value="QYC12382.1"/>
    <property type="molecule type" value="Genomic_DNA"/>
</dbReference>